<keyword evidence="1" id="KW-0479">Metal-binding</keyword>
<dbReference type="EMBL" id="WOWK01000001">
    <property type="protein sequence ID" value="KAF0332266.1"/>
    <property type="molecule type" value="Genomic_DNA"/>
</dbReference>
<keyword evidence="3" id="KW-0862">Zinc</keyword>
<dbReference type="CDD" id="cd06466">
    <property type="entry name" value="p23_CS_SGT1_like"/>
    <property type="match status" value="1"/>
</dbReference>
<feature type="region of interest" description="Disordered" evidence="4">
    <location>
        <begin position="517"/>
        <end position="547"/>
    </location>
</feature>
<evidence type="ECO:0000256" key="4">
    <source>
        <dbReference type="SAM" id="MobiDB-lite"/>
    </source>
</evidence>
<dbReference type="InterPro" id="IPR039790">
    <property type="entry name" value="CHRD1"/>
</dbReference>
<dbReference type="SUPFAM" id="SSF49764">
    <property type="entry name" value="HSP20-like chaperones"/>
    <property type="match status" value="1"/>
</dbReference>
<keyword evidence="8" id="KW-1185">Reference proteome</keyword>
<evidence type="ECO:0000313" key="8">
    <source>
        <dbReference type="Proteomes" id="UP000434172"/>
    </source>
</evidence>
<dbReference type="AlphaFoldDB" id="A0A8H3WPD7"/>
<feature type="domain" description="CS" evidence="5">
    <location>
        <begin position="638"/>
        <end position="729"/>
    </location>
</feature>
<name>A0A8H3WPD7_9PEZI</name>
<dbReference type="GO" id="GO:0003824">
    <property type="term" value="F:catalytic activity"/>
    <property type="evidence" value="ECO:0007669"/>
    <property type="project" value="InterPro"/>
</dbReference>
<dbReference type="OrthoDB" id="1898560at2759"/>
<feature type="domain" description="CHORD" evidence="6">
    <location>
        <begin position="432"/>
        <end position="488"/>
    </location>
</feature>
<evidence type="ECO:0000259" key="6">
    <source>
        <dbReference type="PROSITE" id="PS51401"/>
    </source>
</evidence>
<protein>
    <submittedName>
        <fullName evidence="7">Cord and cs domain protein</fullName>
    </submittedName>
</protein>
<gene>
    <name evidence="7" type="ORF">GQ607_000282</name>
</gene>
<evidence type="ECO:0000259" key="5">
    <source>
        <dbReference type="PROSITE" id="PS51203"/>
    </source>
</evidence>
<accession>A0A8H3WPD7</accession>
<dbReference type="PANTHER" id="PTHR46983:SF3">
    <property type="entry name" value="CHPADIPLOID STATE MAINTENANCE PROTEIN CHPA"/>
    <property type="match status" value="1"/>
</dbReference>
<dbReference type="PROSITE" id="PS51203">
    <property type="entry name" value="CS"/>
    <property type="match status" value="1"/>
</dbReference>
<dbReference type="InterPro" id="IPR007052">
    <property type="entry name" value="CS_dom"/>
</dbReference>
<dbReference type="Gene3D" id="4.10.1130.20">
    <property type="match status" value="2"/>
</dbReference>
<dbReference type="Gene3D" id="2.60.40.790">
    <property type="match status" value="1"/>
</dbReference>
<dbReference type="Gene3D" id="3.20.20.60">
    <property type="entry name" value="Phosphoenolpyruvate-binding domains"/>
    <property type="match status" value="1"/>
</dbReference>
<proteinExistence type="predicted"/>
<comment type="caution">
    <text evidence="7">The sequence shown here is derived from an EMBL/GenBank/DDBJ whole genome shotgun (WGS) entry which is preliminary data.</text>
</comment>
<organism evidence="7 8">
    <name type="scientific">Colletotrichum asianum</name>
    <dbReference type="NCBI Taxonomy" id="702518"/>
    <lineage>
        <taxon>Eukaryota</taxon>
        <taxon>Fungi</taxon>
        <taxon>Dikarya</taxon>
        <taxon>Ascomycota</taxon>
        <taxon>Pezizomycotina</taxon>
        <taxon>Sordariomycetes</taxon>
        <taxon>Hypocreomycetidae</taxon>
        <taxon>Glomerellales</taxon>
        <taxon>Glomerellaceae</taxon>
        <taxon>Colletotrichum</taxon>
        <taxon>Colletotrichum gloeosporioides species complex</taxon>
    </lineage>
</organism>
<dbReference type="Proteomes" id="UP000434172">
    <property type="component" value="Unassembled WGS sequence"/>
</dbReference>
<evidence type="ECO:0000256" key="2">
    <source>
        <dbReference type="ARBA" id="ARBA00022737"/>
    </source>
</evidence>
<keyword evidence="2" id="KW-0677">Repeat</keyword>
<dbReference type="InterPro" id="IPR007051">
    <property type="entry name" value="CHORD_dom"/>
</dbReference>
<dbReference type="InterPro" id="IPR008978">
    <property type="entry name" value="HSP20-like_chaperone"/>
</dbReference>
<dbReference type="InterPro" id="IPR015813">
    <property type="entry name" value="Pyrv/PenolPyrv_kinase-like_dom"/>
</dbReference>
<reference evidence="7 8" key="1">
    <citation type="submission" date="2019-12" db="EMBL/GenBank/DDBJ databases">
        <title>A genome sequence resource for the geographically widespread anthracnose pathogen Colletotrichum asianum.</title>
        <authorList>
            <person name="Meng Y."/>
        </authorList>
    </citation>
    <scope>NUCLEOTIDE SEQUENCE [LARGE SCALE GENOMIC DNA]</scope>
    <source>
        <strain evidence="7 8">ICMP 18580</strain>
    </source>
</reference>
<dbReference type="PROSITE" id="PS51401">
    <property type="entry name" value="CHORD"/>
    <property type="match status" value="2"/>
</dbReference>
<evidence type="ECO:0000256" key="1">
    <source>
        <dbReference type="ARBA" id="ARBA00022723"/>
    </source>
</evidence>
<evidence type="ECO:0000313" key="7">
    <source>
        <dbReference type="EMBL" id="KAF0332266.1"/>
    </source>
</evidence>
<sequence length="748" mass="80844">MSAMQAANRLRTAFTKGAGPSLGLWQMIPGANVSRVLAKSPGIDWVLVDCEHGNIDDGAMHDAVPAIAAAGVSPIVRLPDMQGWMVKRALDCGAHGILVPLLRTPQEAKDLVQSAKFPPWGRRGFGSPLAMERFNPAPTMTEYLQQANDSLLTMVQIETQEALNSVEDIAAVEGIDVLFIGPFDLGNNIGHPVINGVIKKELSDAIDRILEATHKAGKKAGIFCTSGEQSKFFGDKGFDMISVATDYTALQYTLAESLSIARGAAKPAKGYVLASAPGQDLCGRVQSIRLFALNLVHLGFDLVGIEAMHELDGLAHDSGVWVLLRGLGFADVDLGKNDDIDVGHDCPSPSTLRGLLSSNLQTSRTRPPPASPSFPQTSPLNRFWIYLSFLFSFRDTAPSFRLTYGLPIATSSNPKQTRENDCEPSHTMAEKCVHQGCGKVYTDAEEPCVYHPGPPIFHEGQKGWKCCKPRVLTFEEFMTIPPCTTGKHSTTDLPPQIEKKKEDAAAAALLDKLASAPAPARKPLSQTQAQAAPSPPPPPPESESDDASLEIADGATCRRKACSATYRKGSSRDAESCVHHPGVPIFHEGSKGYSCCKRRVLEFDQFMKIEGCKTKNRHLFIGIGKKKGAAADGGEEKLDTVRNDFYQTPSTVIASFFLKKIVKDSAKIEFKSQSIALDLPTSDSPPKRYTAEVPLFAPIDAEKSTFKVLGTKLEVTLAKAGGESWPVLRSDDRLTGEILQIGKAGRLQ</sequence>
<evidence type="ECO:0000256" key="3">
    <source>
        <dbReference type="ARBA" id="ARBA00022833"/>
    </source>
</evidence>
<feature type="domain" description="CHORD" evidence="6">
    <location>
        <begin position="557"/>
        <end position="618"/>
    </location>
</feature>
<dbReference type="SUPFAM" id="SSF51621">
    <property type="entry name" value="Phosphoenolpyruvate/pyruvate domain"/>
    <property type="match status" value="1"/>
</dbReference>
<dbReference type="InterPro" id="IPR040442">
    <property type="entry name" value="Pyrv_kinase-like_dom_sf"/>
</dbReference>
<dbReference type="Pfam" id="PF04968">
    <property type="entry name" value="CHORD"/>
    <property type="match status" value="2"/>
</dbReference>
<dbReference type="PANTHER" id="PTHR46983">
    <property type="entry name" value="CYSTEINE AND HISTIDINE-RICH DOMAIN-CONTAINING PROTEIN 1"/>
    <property type="match status" value="1"/>
</dbReference>
<dbReference type="InterPro" id="IPR005000">
    <property type="entry name" value="Aldolase/citrate-lyase_domain"/>
</dbReference>
<dbReference type="Pfam" id="PF03328">
    <property type="entry name" value="HpcH_HpaI"/>
    <property type="match status" value="1"/>
</dbReference>
<dbReference type="GO" id="GO:0046872">
    <property type="term" value="F:metal ion binding"/>
    <property type="evidence" value="ECO:0007669"/>
    <property type="project" value="UniProtKB-KW"/>
</dbReference>
<dbReference type="Pfam" id="PF04969">
    <property type="entry name" value="CS"/>
    <property type="match status" value="1"/>
</dbReference>